<dbReference type="Gene3D" id="3.90.79.10">
    <property type="entry name" value="Nucleoside Triphosphate Pyrophosphohydrolase"/>
    <property type="match status" value="1"/>
</dbReference>
<dbReference type="Proteomes" id="UP000635606">
    <property type="component" value="Unassembled WGS sequence"/>
</dbReference>
<evidence type="ECO:0000313" key="4">
    <source>
        <dbReference type="EMBL" id="GIJ69446.1"/>
    </source>
</evidence>
<evidence type="ECO:0000256" key="1">
    <source>
        <dbReference type="ARBA" id="ARBA00001946"/>
    </source>
</evidence>
<accession>A0A8J4EC88</accession>
<evidence type="ECO:0000313" key="5">
    <source>
        <dbReference type="Proteomes" id="UP000635606"/>
    </source>
</evidence>
<evidence type="ECO:0000259" key="3">
    <source>
        <dbReference type="Pfam" id="PF00293"/>
    </source>
</evidence>
<keyword evidence="2" id="KW-0378">Hydrolase</keyword>
<keyword evidence="5" id="KW-1185">Reference proteome</keyword>
<dbReference type="AlphaFoldDB" id="A0A8J4EC88"/>
<proteinExistence type="predicted"/>
<comment type="cofactor">
    <cofactor evidence="1">
        <name>Mg(2+)</name>
        <dbReference type="ChEBI" id="CHEBI:18420"/>
    </cofactor>
</comment>
<feature type="domain" description="Nudix hydrolase" evidence="3">
    <location>
        <begin position="24"/>
        <end position="100"/>
    </location>
</feature>
<dbReference type="SUPFAM" id="SSF55811">
    <property type="entry name" value="Nudix"/>
    <property type="match status" value="1"/>
</dbReference>
<evidence type="ECO:0000256" key="2">
    <source>
        <dbReference type="ARBA" id="ARBA00022801"/>
    </source>
</evidence>
<organism evidence="4 5">
    <name type="scientific">Virgisporangium ochraceum</name>
    <dbReference type="NCBI Taxonomy" id="65505"/>
    <lineage>
        <taxon>Bacteria</taxon>
        <taxon>Bacillati</taxon>
        <taxon>Actinomycetota</taxon>
        <taxon>Actinomycetes</taxon>
        <taxon>Micromonosporales</taxon>
        <taxon>Micromonosporaceae</taxon>
        <taxon>Virgisporangium</taxon>
    </lineage>
</organism>
<dbReference type="PANTHER" id="PTHR43046:SF14">
    <property type="entry name" value="MUTT_NUDIX FAMILY PROTEIN"/>
    <property type="match status" value="1"/>
</dbReference>
<name>A0A8J4EC88_9ACTN</name>
<comment type="caution">
    <text evidence="4">The sequence shown here is derived from an EMBL/GenBank/DDBJ whole genome shotgun (WGS) entry which is preliminary data.</text>
</comment>
<dbReference type="Pfam" id="PF00293">
    <property type="entry name" value="NUDIX"/>
    <property type="match status" value="1"/>
</dbReference>
<dbReference type="RefSeq" id="WP_203929368.1">
    <property type="nucleotide sequence ID" value="NZ_BOPH01000062.1"/>
</dbReference>
<sequence length="152" mass="16577">MRHKVQVHPLPKADFDAIYARVPRLTVEVLLELEGGLVLARRDIEPCVGQWHIPGGTVHFGESLPAAVRRVALVELGVEVTPGALVGYIEYPRMHADGYPGWPVGMAFTATRVSGDLSGSDMGAEVACFTAVPDDIIAEQGEFLRAWFARRL</sequence>
<protein>
    <recommendedName>
        <fullName evidence="3">Nudix hydrolase domain-containing protein</fullName>
    </recommendedName>
</protein>
<dbReference type="GO" id="GO:0016787">
    <property type="term" value="F:hydrolase activity"/>
    <property type="evidence" value="ECO:0007669"/>
    <property type="project" value="UniProtKB-KW"/>
</dbReference>
<dbReference type="PANTHER" id="PTHR43046">
    <property type="entry name" value="GDP-MANNOSE MANNOSYL HYDROLASE"/>
    <property type="match status" value="1"/>
</dbReference>
<dbReference type="CDD" id="cd02883">
    <property type="entry name" value="NUDIX_Hydrolase"/>
    <property type="match status" value="1"/>
</dbReference>
<dbReference type="InterPro" id="IPR015797">
    <property type="entry name" value="NUDIX_hydrolase-like_dom_sf"/>
</dbReference>
<reference evidence="4" key="1">
    <citation type="submission" date="2021-01" db="EMBL/GenBank/DDBJ databases">
        <title>Whole genome shotgun sequence of Virgisporangium ochraceum NBRC 16418.</title>
        <authorList>
            <person name="Komaki H."/>
            <person name="Tamura T."/>
        </authorList>
    </citation>
    <scope>NUCLEOTIDE SEQUENCE</scope>
    <source>
        <strain evidence="4">NBRC 16418</strain>
    </source>
</reference>
<gene>
    <name evidence="4" type="ORF">Voc01_043630</name>
</gene>
<dbReference type="InterPro" id="IPR000086">
    <property type="entry name" value="NUDIX_hydrolase_dom"/>
</dbReference>
<dbReference type="EMBL" id="BOPH01000062">
    <property type="protein sequence ID" value="GIJ69446.1"/>
    <property type="molecule type" value="Genomic_DNA"/>
</dbReference>